<dbReference type="InterPro" id="IPR027417">
    <property type="entry name" value="P-loop_NTPase"/>
</dbReference>
<dbReference type="SUPFAM" id="SSF52540">
    <property type="entry name" value="P-loop containing nucleoside triphosphate hydrolases"/>
    <property type="match status" value="1"/>
</dbReference>
<evidence type="ECO:0008006" key="3">
    <source>
        <dbReference type="Google" id="ProtNLM"/>
    </source>
</evidence>
<accession>A0A1H3FQM0</accession>
<sequence length="216" mass="24879">MELIGAQGVGKSTLAGRVHRSLKHQWFFHSQLKALAIVEPVNPKPEMERLIMEIFYNKLQLLEGSMLSARRKLTLCRQMTQIIDESLMLSANVYPRGFLLDEGLFKHFAREILHLGVERTAPLWERRAFVHVRARTPELVAARFQERAAKRRRRGIFQHLASDEELRAQTALEDGFYEEICAQARSLGRPCITIHVDDGIESNARSILQFQRMLCA</sequence>
<evidence type="ECO:0000313" key="2">
    <source>
        <dbReference type="Proteomes" id="UP000199118"/>
    </source>
</evidence>
<reference evidence="1 2" key="1">
    <citation type="submission" date="2016-10" db="EMBL/GenBank/DDBJ databases">
        <authorList>
            <person name="de Groot N.N."/>
        </authorList>
    </citation>
    <scope>NUCLEOTIDE SEQUENCE [LARGE SCALE GENOMIC DNA]</scope>
    <source>
        <strain evidence="1 2">DSM 17890</strain>
    </source>
</reference>
<dbReference type="AlphaFoldDB" id="A0A1H3FQM0"/>
<dbReference type="OrthoDB" id="6170967at2"/>
<protein>
    <recommendedName>
        <fullName evidence="3">Thymidylate kinase</fullName>
    </recommendedName>
</protein>
<dbReference type="Proteomes" id="UP000199118">
    <property type="component" value="Unassembled WGS sequence"/>
</dbReference>
<proteinExistence type="predicted"/>
<organism evidence="1 2">
    <name type="scientific">Albimonas donghaensis</name>
    <dbReference type="NCBI Taxonomy" id="356660"/>
    <lineage>
        <taxon>Bacteria</taxon>
        <taxon>Pseudomonadati</taxon>
        <taxon>Pseudomonadota</taxon>
        <taxon>Alphaproteobacteria</taxon>
        <taxon>Rhodobacterales</taxon>
        <taxon>Paracoccaceae</taxon>
        <taxon>Albimonas</taxon>
    </lineage>
</organism>
<dbReference type="EMBL" id="FNMZ01000013">
    <property type="protein sequence ID" value="SDX92444.1"/>
    <property type="molecule type" value="Genomic_DNA"/>
</dbReference>
<keyword evidence="2" id="KW-1185">Reference proteome</keyword>
<gene>
    <name evidence="1" type="ORF">SAMN05444336_11328</name>
</gene>
<name>A0A1H3FQM0_9RHOB</name>
<dbReference type="RefSeq" id="WP_092685408.1">
    <property type="nucleotide sequence ID" value="NZ_FNMZ01000013.1"/>
</dbReference>
<evidence type="ECO:0000313" key="1">
    <source>
        <dbReference type="EMBL" id="SDX92444.1"/>
    </source>
</evidence>